<proteinExistence type="predicted"/>
<evidence type="ECO:0000313" key="3">
    <source>
        <dbReference type="EMBL" id="XBL14382.1"/>
    </source>
</evidence>
<organism evidence="3 4">
    <name type="scientific">Mariniflexile litorale</name>
    <dbReference type="NCBI Taxonomy" id="3045158"/>
    <lineage>
        <taxon>Bacteria</taxon>
        <taxon>Pseudomonadati</taxon>
        <taxon>Bacteroidota</taxon>
        <taxon>Flavobacteriia</taxon>
        <taxon>Flavobacteriales</taxon>
        <taxon>Flavobacteriaceae</taxon>
        <taxon>Mariniflexile</taxon>
    </lineage>
</organism>
<feature type="domain" description="Signal transduction histidine kinase internal region" evidence="2">
    <location>
        <begin position="65"/>
        <end position="141"/>
    </location>
</feature>
<gene>
    <name evidence="3" type="ORF">QLS71_018995</name>
</gene>
<reference evidence="3" key="1">
    <citation type="submission" date="2024-04" db="EMBL/GenBank/DDBJ databases">
        <title>Mariniflexile litorale, isolated from the shallow sediments of the Sea of Japan.</title>
        <authorList>
            <person name="Romanenko L."/>
            <person name="Isaeva M."/>
        </authorList>
    </citation>
    <scope>NUCLEOTIDE SEQUENCE [LARGE SCALE GENOMIC DNA]</scope>
    <source>
        <strain evidence="3">KMM 9835</strain>
    </source>
</reference>
<keyword evidence="3" id="KW-0418">Kinase</keyword>
<evidence type="ECO:0000259" key="2">
    <source>
        <dbReference type="Pfam" id="PF06580"/>
    </source>
</evidence>
<protein>
    <submittedName>
        <fullName evidence="3">Sensor histidine kinase</fullName>
    </submittedName>
</protein>
<keyword evidence="1" id="KW-0812">Transmembrane</keyword>
<dbReference type="Proteomes" id="UP001224325">
    <property type="component" value="Chromosome"/>
</dbReference>
<dbReference type="GO" id="GO:0000155">
    <property type="term" value="F:phosphorelay sensor kinase activity"/>
    <property type="evidence" value="ECO:0007669"/>
    <property type="project" value="InterPro"/>
</dbReference>
<evidence type="ECO:0000256" key="1">
    <source>
        <dbReference type="SAM" id="Phobius"/>
    </source>
</evidence>
<dbReference type="KEGG" id="mlil:QLS71_018995"/>
<keyword evidence="4" id="KW-1185">Reference proteome</keyword>
<keyword evidence="3" id="KW-0808">Transferase</keyword>
<dbReference type="GO" id="GO:0016020">
    <property type="term" value="C:membrane"/>
    <property type="evidence" value="ECO:0007669"/>
    <property type="project" value="InterPro"/>
</dbReference>
<dbReference type="EMBL" id="CP155618">
    <property type="protein sequence ID" value="XBL14382.1"/>
    <property type="molecule type" value="Genomic_DNA"/>
</dbReference>
<dbReference type="SUPFAM" id="SSF55874">
    <property type="entry name" value="ATPase domain of HSP90 chaperone/DNA topoisomerase II/histidine kinase"/>
    <property type="match status" value="1"/>
</dbReference>
<dbReference type="RefSeq" id="WP_308992151.1">
    <property type="nucleotide sequence ID" value="NZ_CP155618.1"/>
</dbReference>
<sequence length="251" mass="29307">MRHNPNFNPPFSKTRVDSFSRMRLIGPFIFNVLLIVTGTALKVYSEWNKNDRKKREIEVQRASTELHFLKHQLSPHFLFNSLNSIYSLTTKKSNDAPEAIITLSELMRYMLYETNSEFVSLSKEVEYIQNYLKLQRLRIANNKDVILNIRGAIANQKIRPLLFISFIENAFKYGTDFKGHTEVKIEINIQDNDLHFKCINVIGNRKTDKGSSGIGLQNTKERLELLYPNKHKLEVQEKDSRFVVNLELKLD</sequence>
<dbReference type="Gene3D" id="3.30.565.10">
    <property type="entry name" value="Histidine kinase-like ATPase, C-terminal domain"/>
    <property type="match status" value="1"/>
</dbReference>
<dbReference type="InterPro" id="IPR050640">
    <property type="entry name" value="Bact_2-comp_sensor_kinase"/>
</dbReference>
<accession>A0AAU7EDZ5</accession>
<name>A0AAU7EDZ5_9FLAO</name>
<dbReference type="Pfam" id="PF06580">
    <property type="entry name" value="His_kinase"/>
    <property type="match status" value="1"/>
</dbReference>
<dbReference type="PANTHER" id="PTHR34220:SF7">
    <property type="entry name" value="SENSOR HISTIDINE KINASE YPDA"/>
    <property type="match status" value="1"/>
</dbReference>
<keyword evidence="1" id="KW-0472">Membrane</keyword>
<evidence type="ECO:0000313" key="4">
    <source>
        <dbReference type="Proteomes" id="UP001224325"/>
    </source>
</evidence>
<dbReference type="InterPro" id="IPR036890">
    <property type="entry name" value="HATPase_C_sf"/>
</dbReference>
<keyword evidence="1" id="KW-1133">Transmembrane helix</keyword>
<dbReference type="PANTHER" id="PTHR34220">
    <property type="entry name" value="SENSOR HISTIDINE KINASE YPDA"/>
    <property type="match status" value="1"/>
</dbReference>
<feature type="transmembrane region" description="Helical" evidence="1">
    <location>
        <begin position="24"/>
        <end position="45"/>
    </location>
</feature>
<dbReference type="InterPro" id="IPR010559">
    <property type="entry name" value="Sig_transdc_His_kin_internal"/>
</dbReference>
<dbReference type="AlphaFoldDB" id="A0AAU7EDZ5"/>